<evidence type="ECO:0000256" key="2">
    <source>
        <dbReference type="ARBA" id="ARBA00006244"/>
    </source>
</evidence>
<evidence type="ECO:0000313" key="12">
    <source>
        <dbReference type="Proteomes" id="UP001157938"/>
    </source>
</evidence>
<dbReference type="Proteomes" id="UP001159659">
    <property type="component" value="Unassembled WGS sequence"/>
</dbReference>
<sequence>MAQSDSSLRGSPSSSSTDGVVNSISDQLEVGPGVAAVIAIICGLIMNTCGYKLLRPTMFACGFLVGGYIVSSLAEYIVHGRTAFWIAYLIGGTIVGSLVVSIYSAGIFIIGAAGGVFLATIINTSFGYRIYPSDPSTGLLIMAIVLGLICGIVAFRVERLAIIVATALVGAVMLVNGVGYYSGKFPKLTGTKDYRHLDEDGYYVYDVPKEWWGYLAAILVVSIFGFFVQIKKTGTK</sequence>
<reference evidence="10 12" key="1">
    <citation type="submission" date="2021-11" db="EMBL/GenBank/DDBJ databases">
        <authorList>
            <person name="Islam A."/>
            <person name="Islam S."/>
            <person name="Flora M.S."/>
            <person name="Rahman M."/>
            <person name="Ziaur R.M."/>
            <person name="Epstein J.H."/>
            <person name="Hassan M."/>
            <person name="Klassen M."/>
            <person name="Woodard K."/>
            <person name="Webb A."/>
            <person name="Webby R.J."/>
            <person name="El Zowalaty M.E."/>
        </authorList>
    </citation>
    <scope>NUCLEOTIDE SEQUENCE [LARGE SCALE GENOMIC DNA]</scope>
    <source>
        <strain evidence="10">Pf1</strain>
    </source>
</reference>
<feature type="transmembrane region" description="Helical" evidence="8">
    <location>
        <begin position="58"/>
        <end position="77"/>
    </location>
</feature>
<keyword evidence="12" id="KW-1185">Reference proteome</keyword>
<feature type="transmembrane region" description="Helical" evidence="8">
    <location>
        <begin position="162"/>
        <end position="181"/>
    </location>
</feature>
<feature type="region of interest" description="Disordered" evidence="7">
    <location>
        <begin position="1"/>
        <end position="20"/>
    </location>
</feature>
<dbReference type="InterPro" id="IPR040236">
    <property type="entry name" value="TMEM198"/>
</dbReference>
<dbReference type="GO" id="GO:0005886">
    <property type="term" value="C:plasma membrane"/>
    <property type="evidence" value="ECO:0007669"/>
    <property type="project" value="TreeGrafter"/>
</dbReference>
<keyword evidence="5 8" id="KW-0472">Membrane</keyword>
<feature type="transmembrane region" description="Helical" evidence="8">
    <location>
        <begin position="107"/>
        <end position="131"/>
    </location>
</feature>
<dbReference type="PANTHER" id="PTHR31247">
    <property type="entry name" value="TRANSMEMBRANE PROTEIN 198 FAMILY MEMBER"/>
    <property type="match status" value="1"/>
</dbReference>
<comment type="subcellular location">
    <subcellularLocation>
        <location evidence="1">Membrane</location>
        <topology evidence="1">Multi-pass membrane protein</topology>
    </subcellularLocation>
</comment>
<dbReference type="Proteomes" id="UP001157938">
    <property type="component" value="Unassembled WGS sequence"/>
</dbReference>
<proteinExistence type="inferred from homology"/>
<evidence type="ECO:0000256" key="4">
    <source>
        <dbReference type="ARBA" id="ARBA00022989"/>
    </source>
</evidence>
<protein>
    <recommendedName>
        <fullName evidence="6">Transmembrane protein 198</fullName>
    </recommendedName>
</protein>
<dbReference type="Pfam" id="PF13886">
    <property type="entry name" value="TM7S3_TM198"/>
    <property type="match status" value="1"/>
</dbReference>
<evidence type="ECO:0000256" key="7">
    <source>
        <dbReference type="SAM" id="MobiDB-lite"/>
    </source>
</evidence>
<feature type="transmembrane region" description="Helical" evidence="8">
    <location>
        <begin position="211"/>
        <end position="230"/>
    </location>
</feature>
<evidence type="ECO:0000259" key="9">
    <source>
        <dbReference type="Pfam" id="PF13886"/>
    </source>
</evidence>
<reference evidence="11" key="2">
    <citation type="submission" date="2022-12" db="EMBL/GenBank/DDBJ databases">
        <authorList>
            <person name="Webb A."/>
        </authorList>
    </citation>
    <scope>NUCLEOTIDE SEQUENCE</scope>
    <source>
        <strain evidence="11">Pf2</strain>
    </source>
</reference>
<evidence type="ECO:0000313" key="13">
    <source>
        <dbReference type="Proteomes" id="UP001159659"/>
    </source>
</evidence>
<feature type="transmembrane region" description="Helical" evidence="8">
    <location>
        <begin position="83"/>
        <end position="100"/>
    </location>
</feature>
<comment type="similarity">
    <text evidence="2">Belongs to the TMEM198 family.</text>
</comment>
<gene>
    <name evidence="10" type="ORF">PFR001_LOCUS6863</name>
    <name evidence="11" type="ORF">PFR002_LOCUS7637</name>
</gene>
<dbReference type="PANTHER" id="PTHR31247:SF5">
    <property type="entry name" value="DUF4203 DOMAIN-CONTAINING PROTEIN"/>
    <property type="match status" value="1"/>
</dbReference>
<dbReference type="EMBL" id="CANTFK010000962">
    <property type="protein sequence ID" value="CAI5734964.1"/>
    <property type="molecule type" value="Genomic_DNA"/>
</dbReference>
<accession>A0AAV0UJK7</accession>
<dbReference type="InterPro" id="IPR025256">
    <property type="entry name" value="TM7S3/TM198-like_dom"/>
</dbReference>
<feature type="domain" description="TM7S3/TM198-like" evidence="9">
    <location>
        <begin position="36"/>
        <end position="230"/>
    </location>
</feature>
<keyword evidence="3 8" id="KW-0812">Transmembrane</keyword>
<feature type="transmembrane region" description="Helical" evidence="8">
    <location>
        <begin position="30"/>
        <end position="51"/>
    </location>
</feature>
<comment type="caution">
    <text evidence="11">The sequence shown here is derived from an EMBL/GenBank/DDBJ whole genome shotgun (WGS) entry which is preliminary data.</text>
</comment>
<dbReference type="EMBL" id="CAKLBC010001363">
    <property type="protein sequence ID" value="CAH0491606.1"/>
    <property type="molecule type" value="Genomic_DNA"/>
</dbReference>
<name>A0AAV0UJK7_9STRA</name>
<evidence type="ECO:0000256" key="8">
    <source>
        <dbReference type="SAM" id="Phobius"/>
    </source>
</evidence>
<keyword evidence="4 8" id="KW-1133">Transmembrane helix</keyword>
<organism evidence="11 13">
    <name type="scientific">Peronospora farinosa</name>
    <dbReference type="NCBI Taxonomy" id="134698"/>
    <lineage>
        <taxon>Eukaryota</taxon>
        <taxon>Sar</taxon>
        <taxon>Stramenopiles</taxon>
        <taxon>Oomycota</taxon>
        <taxon>Peronosporomycetes</taxon>
        <taxon>Peronosporales</taxon>
        <taxon>Peronosporaceae</taxon>
        <taxon>Peronospora</taxon>
    </lineage>
</organism>
<dbReference type="AlphaFoldDB" id="A0AAV0UJK7"/>
<evidence type="ECO:0000256" key="6">
    <source>
        <dbReference type="ARBA" id="ARBA00049737"/>
    </source>
</evidence>
<evidence type="ECO:0000313" key="11">
    <source>
        <dbReference type="EMBL" id="CAI5734964.1"/>
    </source>
</evidence>
<evidence type="ECO:0000256" key="3">
    <source>
        <dbReference type="ARBA" id="ARBA00022692"/>
    </source>
</evidence>
<feature type="transmembrane region" description="Helical" evidence="8">
    <location>
        <begin position="137"/>
        <end position="155"/>
    </location>
</feature>
<evidence type="ECO:0000256" key="5">
    <source>
        <dbReference type="ARBA" id="ARBA00023136"/>
    </source>
</evidence>
<evidence type="ECO:0000256" key="1">
    <source>
        <dbReference type="ARBA" id="ARBA00004141"/>
    </source>
</evidence>
<evidence type="ECO:0000313" key="10">
    <source>
        <dbReference type="EMBL" id="CAH0491606.1"/>
    </source>
</evidence>